<dbReference type="SUPFAM" id="SSF56112">
    <property type="entry name" value="Protein kinase-like (PK-like)"/>
    <property type="match status" value="1"/>
</dbReference>
<dbReference type="PROSITE" id="PS00383">
    <property type="entry name" value="TYR_PHOSPHATASE_1"/>
    <property type="match status" value="1"/>
</dbReference>
<keyword evidence="8" id="KW-1185">Reference proteome</keyword>
<feature type="region of interest" description="Disordered" evidence="4">
    <location>
        <begin position="359"/>
        <end position="378"/>
    </location>
</feature>
<feature type="domain" description="Tyrosine specific protein phosphatases" evidence="6">
    <location>
        <begin position="719"/>
        <end position="771"/>
    </location>
</feature>
<feature type="compositionally biased region" description="Low complexity" evidence="4">
    <location>
        <begin position="529"/>
        <end position="549"/>
    </location>
</feature>
<keyword evidence="1" id="KW-0378">Hydrolase</keyword>
<evidence type="ECO:0000256" key="4">
    <source>
        <dbReference type="SAM" id="MobiDB-lite"/>
    </source>
</evidence>
<sequence>MEEKGGGEAKKAYSSPLRTSALPSQVVSLLLGELSPGHAFEKWVTLVRKRSSKIKPSGFPGRQLRTESMPSRCTPSFLCRETSGETERILPVKEKTVVVDKEVCEEQIQETSLWERLGNAARLDIDSSDFSWDRLQSLHHSEHTSSGDQSEDECNKVLELTVNSGGVVFFALFGALSNDDTTKNEAAAVIKFSSSSRMATQSERLGYEFAKHLGVHTPQARVIHNSNAEWQRITEAAEMARELAAANGDEVGEITCSDLLEALQLSRCLFLMNYVHGSPLLEASKAFNTQEAAEMTAASLGCVLLLDLILRNEDRLPCHELGWRGNPENLMISDLPASSTSSTLSRIPKVPKKPFVNSVLQKEQRSSSADGRLDSHQPQLRIQDEREGCFDNFTVVAIDSGVPRRPPAGKRAKDYERYPKVVELILNSSEFSGNILYEISGGKLGFPENGMGELSNDVDMAVAVHEFRGGFRAALRDMEGFHLFLLALYQKLEGLLRVFSSIIGKSSGESEMSDLGVQESGSQMDSESNRSTPKSSSSGSRGTHDSSSPVGRFSKASGEKEMFRGIRLTMKLRDFHKTPKGDAEVAKEIENWNERLKTEVVKFCEENKFNTGFFDGLDSNLAVDAYELKVRLEHILERITLISEAASTERPSPVTGNLFIGGALAAKSTYTLQHLGITHILCLCSNEIGQSDSQFPELFQYKNFSIIDDEDADISGLFEEAADYIENVENSGGKILVHCFEGKSRSATVVLAYLILRKGYTLSKAWSILKKTHRRAQPNDGFAKALLNLDKHVHGKVSMDWQQKRPEMKICPFCSKNVGLSTSSLKLHLQKSHKRFSSGSVDSAMKVEIQKAMDGLRISRTGSISPTGLSLFFTTALAGAGLIKETCKFAHVHRNMCFQVLASKRESRNANAYGLAKIALQIVHKNASKLANELVELHDKAEDMSDLQQCLEECLRQYEDAMEQLDDATAALDAKKYREAAQWVSVAQGDVRLCQVGCKPVPEYKNMLTKQNGNVGRLCSISASILRSLAARKH</sequence>
<dbReference type="InterPro" id="IPR000340">
    <property type="entry name" value="Dual-sp_phosphatase_cat-dom"/>
</dbReference>
<dbReference type="InterPro" id="IPR016130">
    <property type="entry name" value="Tyr_Pase_AS"/>
</dbReference>
<feature type="region of interest" description="Disordered" evidence="4">
    <location>
        <begin position="507"/>
        <end position="555"/>
    </location>
</feature>
<feature type="coiled-coil region" evidence="3">
    <location>
        <begin position="927"/>
        <end position="978"/>
    </location>
</feature>
<dbReference type="EMBL" id="SWLB01000002">
    <property type="protein sequence ID" value="KAF3340619.1"/>
    <property type="molecule type" value="Genomic_DNA"/>
</dbReference>
<reference evidence="7" key="1">
    <citation type="submission" date="2020-01" db="EMBL/GenBank/DDBJ databases">
        <title>Genome sequence of Kobresia littledalei, the first chromosome-level genome in the family Cyperaceae.</title>
        <authorList>
            <person name="Qu G."/>
        </authorList>
    </citation>
    <scope>NUCLEOTIDE SEQUENCE</scope>
    <source>
        <strain evidence="7">C.B.Clarke</strain>
        <tissue evidence="7">Leaf</tissue>
    </source>
</reference>
<dbReference type="SMART" id="SM00856">
    <property type="entry name" value="PMEI"/>
    <property type="match status" value="1"/>
</dbReference>
<dbReference type="InterPro" id="IPR035513">
    <property type="entry name" value="Invertase/methylesterase_inhib"/>
</dbReference>
<dbReference type="InterPro" id="IPR035010">
    <property type="entry name" value="PHS1"/>
</dbReference>
<dbReference type="SMART" id="SM00195">
    <property type="entry name" value="DSPc"/>
    <property type="match status" value="1"/>
</dbReference>
<evidence type="ECO:0000313" key="8">
    <source>
        <dbReference type="Proteomes" id="UP000623129"/>
    </source>
</evidence>
<dbReference type="Pfam" id="PF09192">
    <property type="entry name" value="Act-Frag_cataly"/>
    <property type="match status" value="1"/>
</dbReference>
<dbReference type="InterPro" id="IPR006501">
    <property type="entry name" value="Pectinesterase_inhib_dom"/>
</dbReference>
<dbReference type="SUPFAM" id="SSF101148">
    <property type="entry name" value="Plant invertase/pectin methylesterase inhibitor"/>
    <property type="match status" value="1"/>
</dbReference>
<dbReference type="CDD" id="cd15801">
    <property type="entry name" value="PMEI-like_1"/>
    <property type="match status" value="1"/>
</dbReference>
<evidence type="ECO:0000259" key="5">
    <source>
        <dbReference type="PROSITE" id="PS50054"/>
    </source>
</evidence>
<evidence type="ECO:0000259" key="6">
    <source>
        <dbReference type="PROSITE" id="PS50056"/>
    </source>
</evidence>
<dbReference type="GO" id="GO:0009737">
    <property type="term" value="P:response to abscisic acid"/>
    <property type="evidence" value="ECO:0007669"/>
    <property type="project" value="InterPro"/>
</dbReference>
<proteinExistence type="predicted"/>
<dbReference type="GO" id="GO:0004721">
    <property type="term" value="F:phosphoprotein phosphatase activity"/>
    <property type="evidence" value="ECO:0007669"/>
    <property type="project" value="UniProtKB-KW"/>
</dbReference>
<dbReference type="PANTHER" id="PTHR47100">
    <property type="entry name" value="DUAL SPECIFICITY PROTEIN PHOSPHATASE PHS1"/>
    <property type="match status" value="1"/>
</dbReference>
<keyword evidence="3" id="KW-0175">Coiled coil</keyword>
<dbReference type="PROSITE" id="PS50054">
    <property type="entry name" value="TYR_PHOSPHATASE_DUAL"/>
    <property type="match status" value="1"/>
</dbReference>
<evidence type="ECO:0000256" key="2">
    <source>
        <dbReference type="ARBA" id="ARBA00022912"/>
    </source>
</evidence>
<evidence type="ECO:0000313" key="7">
    <source>
        <dbReference type="EMBL" id="KAF3340619.1"/>
    </source>
</evidence>
<gene>
    <name evidence="7" type="ORF">FCM35_KLT09463</name>
</gene>
<dbReference type="Proteomes" id="UP000623129">
    <property type="component" value="Unassembled WGS sequence"/>
</dbReference>
<dbReference type="InterPro" id="IPR015275">
    <property type="entry name" value="Actin-fragmin_kin_cat_dom"/>
</dbReference>
<dbReference type="Pfam" id="PF00782">
    <property type="entry name" value="DSPc"/>
    <property type="match status" value="1"/>
</dbReference>
<dbReference type="InterPro" id="IPR000387">
    <property type="entry name" value="Tyr_Pase_dom"/>
</dbReference>
<dbReference type="AlphaFoldDB" id="A0A833W235"/>
<dbReference type="GO" id="GO:0004857">
    <property type="term" value="F:enzyme inhibitor activity"/>
    <property type="evidence" value="ECO:0007669"/>
    <property type="project" value="InterPro"/>
</dbReference>
<evidence type="ECO:0000256" key="3">
    <source>
        <dbReference type="SAM" id="Coils"/>
    </source>
</evidence>
<dbReference type="SUPFAM" id="SSF52799">
    <property type="entry name" value="(Phosphotyrosine protein) phosphatases II"/>
    <property type="match status" value="1"/>
</dbReference>
<dbReference type="OrthoDB" id="10252009at2759"/>
<dbReference type="FunFam" id="3.90.190.10:FF:000148">
    <property type="entry name" value="Dual specificity protein phosphatase PHS1"/>
    <property type="match status" value="1"/>
</dbReference>
<dbReference type="NCBIfam" id="TIGR01614">
    <property type="entry name" value="PME_inhib"/>
    <property type="match status" value="1"/>
</dbReference>
<evidence type="ECO:0000256" key="1">
    <source>
        <dbReference type="ARBA" id="ARBA00022801"/>
    </source>
</evidence>
<feature type="domain" description="Tyrosine-protein phosphatase" evidence="5">
    <location>
        <begin position="650"/>
        <end position="795"/>
    </location>
</feature>
<dbReference type="GO" id="GO:0043622">
    <property type="term" value="P:cortical microtubule organization"/>
    <property type="evidence" value="ECO:0007669"/>
    <property type="project" value="InterPro"/>
</dbReference>
<dbReference type="InterPro" id="IPR011009">
    <property type="entry name" value="Kinase-like_dom_sf"/>
</dbReference>
<dbReference type="Gene3D" id="3.90.190.10">
    <property type="entry name" value="Protein tyrosine phosphatase superfamily"/>
    <property type="match status" value="1"/>
</dbReference>
<dbReference type="PANTHER" id="PTHR47100:SF7">
    <property type="entry name" value="OS01G0311500 PROTEIN"/>
    <property type="match status" value="1"/>
</dbReference>
<dbReference type="CDD" id="cd14498">
    <property type="entry name" value="DSP"/>
    <property type="match status" value="1"/>
</dbReference>
<dbReference type="Gene3D" id="1.10.1070.11">
    <property type="entry name" value="Phosphatidylinositol 3-/4-kinase, catalytic domain"/>
    <property type="match status" value="1"/>
</dbReference>
<keyword evidence="2" id="KW-0904">Protein phosphatase</keyword>
<dbReference type="Gene3D" id="1.20.140.40">
    <property type="entry name" value="Invertase/pectin methylesterase inhibitor family protein"/>
    <property type="match status" value="1"/>
</dbReference>
<dbReference type="Pfam" id="PF04043">
    <property type="entry name" value="PMEI"/>
    <property type="match status" value="1"/>
</dbReference>
<organism evidence="7 8">
    <name type="scientific">Carex littledalei</name>
    <dbReference type="NCBI Taxonomy" id="544730"/>
    <lineage>
        <taxon>Eukaryota</taxon>
        <taxon>Viridiplantae</taxon>
        <taxon>Streptophyta</taxon>
        <taxon>Embryophyta</taxon>
        <taxon>Tracheophyta</taxon>
        <taxon>Spermatophyta</taxon>
        <taxon>Magnoliopsida</taxon>
        <taxon>Liliopsida</taxon>
        <taxon>Poales</taxon>
        <taxon>Cyperaceae</taxon>
        <taxon>Cyperoideae</taxon>
        <taxon>Cariceae</taxon>
        <taxon>Carex</taxon>
        <taxon>Carex subgen. Euthyceras</taxon>
    </lineage>
</organism>
<dbReference type="InterPro" id="IPR029021">
    <property type="entry name" value="Prot-tyrosine_phosphatase-like"/>
</dbReference>
<comment type="caution">
    <text evidence="7">The sequence shown here is derived from an EMBL/GenBank/DDBJ whole genome shotgun (WGS) entry which is preliminary data.</text>
</comment>
<dbReference type="InterPro" id="IPR036940">
    <property type="entry name" value="PI3/4_kinase_cat_sf"/>
</dbReference>
<feature type="compositionally biased region" description="Polar residues" evidence="4">
    <location>
        <begin position="359"/>
        <end position="369"/>
    </location>
</feature>
<dbReference type="InterPro" id="IPR020422">
    <property type="entry name" value="TYR_PHOSPHATASE_DUAL_dom"/>
</dbReference>
<dbReference type="PROSITE" id="PS50056">
    <property type="entry name" value="TYR_PHOSPHATASE_2"/>
    <property type="match status" value="1"/>
</dbReference>
<accession>A0A833W235</accession>
<name>A0A833W235_9POAL</name>
<protein>
    <submittedName>
        <fullName evidence="7">Dual specificity protein phosphatase PHS1-like protein</fullName>
    </submittedName>
</protein>